<dbReference type="GO" id="GO:0016787">
    <property type="term" value="F:hydrolase activity"/>
    <property type="evidence" value="ECO:0007669"/>
    <property type="project" value="UniProtKB-KW"/>
</dbReference>
<evidence type="ECO:0000259" key="5">
    <source>
        <dbReference type="SMART" id="SM00849"/>
    </source>
</evidence>
<dbReference type="SUPFAM" id="SSF56281">
    <property type="entry name" value="Metallo-hydrolase/oxidoreductase"/>
    <property type="match status" value="1"/>
</dbReference>
<dbReference type="Proteomes" id="UP000256253">
    <property type="component" value="Unassembled WGS sequence"/>
</dbReference>
<evidence type="ECO:0000256" key="3">
    <source>
        <dbReference type="ARBA" id="ARBA00022801"/>
    </source>
</evidence>
<dbReference type="CDD" id="cd06262">
    <property type="entry name" value="metallo-hydrolase-like_MBL-fold"/>
    <property type="match status" value="1"/>
</dbReference>
<proteinExistence type="predicted"/>
<keyword evidence="7" id="KW-1185">Reference proteome</keyword>
<sequence length="237" mass="25440">MDTLDRVLTVYFPAQAFATNCYVLATGRGQECVVVDPGIGVVDQLREVLTEYDLKPTAVLLTHGHVDHVYSVTPVCGGELGAYIHGDDRYRLEDPLKLLQPGMLAMFEQQFGASATWKEPEKIVEVNDQQRLSLAGLDLTVHHAPGHTEGSVMFSLDTVPDGLPDEVGVTSTLLSGDVLFSGSIGRTDLPGGSHDAMQRSLKNVVLPMPDDRLVLPGHGPGTTVAAERAANPFLQGL</sequence>
<dbReference type="Pfam" id="PF00753">
    <property type="entry name" value="Lactamase_B"/>
    <property type="match status" value="1"/>
</dbReference>
<dbReference type="GO" id="GO:0046872">
    <property type="term" value="F:metal ion binding"/>
    <property type="evidence" value="ECO:0007669"/>
    <property type="project" value="UniProtKB-KW"/>
</dbReference>
<dbReference type="InterPro" id="IPR036866">
    <property type="entry name" value="RibonucZ/Hydroxyglut_hydro"/>
</dbReference>
<dbReference type="AlphaFoldDB" id="A0A3D9UXJ0"/>
<evidence type="ECO:0000313" key="7">
    <source>
        <dbReference type="Proteomes" id="UP000256253"/>
    </source>
</evidence>
<comment type="cofactor">
    <cofactor evidence="1">
        <name>Zn(2+)</name>
        <dbReference type="ChEBI" id="CHEBI:29105"/>
    </cofactor>
</comment>
<evidence type="ECO:0000256" key="1">
    <source>
        <dbReference type="ARBA" id="ARBA00001947"/>
    </source>
</evidence>
<evidence type="ECO:0000313" key="6">
    <source>
        <dbReference type="EMBL" id="REF31295.1"/>
    </source>
</evidence>
<protein>
    <submittedName>
        <fullName evidence="6">Glyoxylase-like metal-dependent hydrolase (Beta-lactamase superfamily II)</fullName>
    </submittedName>
</protein>
<keyword evidence="2" id="KW-0479">Metal-binding</keyword>
<dbReference type="Gene3D" id="3.60.15.10">
    <property type="entry name" value="Ribonuclease Z/Hydroxyacylglutathione hydrolase-like"/>
    <property type="match status" value="1"/>
</dbReference>
<dbReference type="EMBL" id="QTUA01000001">
    <property type="protein sequence ID" value="REF31295.1"/>
    <property type="molecule type" value="Genomic_DNA"/>
</dbReference>
<keyword evidence="3 6" id="KW-0378">Hydrolase</keyword>
<comment type="caution">
    <text evidence="6">The sequence shown here is derived from an EMBL/GenBank/DDBJ whole genome shotgun (WGS) entry which is preliminary data.</text>
</comment>
<dbReference type="InterPro" id="IPR051453">
    <property type="entry name" value="MBL_Glyoxalase_II"/>
</dbReference>
<gene>
    <name evidence="6" type="ORF">DFJ65_2351</name>
</gene>
<dbReference type="SMART" id="SM00849">
    <property type="entry name" value="Lactamase_B"/>
    <property type="match status" value="1"/>
</dbReference>
<organism evidence="6 7">
    <name type="scientific">Calidifontibacter indicus</name>
    <dbReference type="NCBI Taxonomy" id="419650"/>
    <lineage>
        <taxon>Bacteria</taxon>
        <taxon>Bacillati</taxon>
        <taxon>Actinomycetota</taxon>
        <taxon>Actinomycetes</taxon>
        <taxon>Micrococcales</taxon>
        <taxon>Dermacoccaceae</taxon>
        <taxon>Calidifontibacter</taxon>
    </lineage>
</organism>
<dbReference type="PANTHER" id="PTHR46233">
    <property type="entry name" value="HYDROXYACYLGLUTATHIONE HYDROLASE GLOC"/>
    <property type="match status" value="1"/>
</dbReference>
<reference evidence="6 7" key="1">
    <citation type="submission" date="2018-08" db="EMBL/GenBank/DDBJ databases">
        <title>Sequencing the genomes of 1000 actinobacteria strains.</title>
        <authorList>
            <person name="Klenk H.-P."/>
        </authorList>
    </citation>
    <scope>NUCLEOTIDE SEQUENCE [LARGE SCALE GENOMIC DNA]</scope>
    <source>
        <strain evidence="6 7">DSM 22967</strain>
    </source>
</reference>
<accession>A0A3D9UXJ0</accession>
<dbReference type="PANTHER" id="PTHR46233:SF3">
    <property type="entry name" value="HYDROXYACYLGLUTATHIONE HYDROLASE GLOC"/>
    <property type="match status" value="1"/>
</dbReference>
<evidence type="ECO:0000256" key="2">
    <source>
        <dbReference type="ARBA" id="ARBA00022723"/>
    </source>
</evidence>
<keyword evidence="4" id="KW-0862">Zinc</keyword>
<evidence type="ECO:0000256" key="4">
    <source>
        <dbReference type="ARBA" id="ARBA00022833"/>
    </source>
</evidence>
<dbReference type="InterPro" id="IPR001279">
    <property type="entry name" value="Metallo-B-lactamas"/>
</dbReference>
<name>A0A3D9UXJ0_9MICO</name>
<feature type="domain" description="Metallo-beta-lactamase" evidence="5">
    <location>
        <begin position="18"/>
        <end position="218"/>
    </location>
</feature>